<evidence type="ECO:0000313" key="3">
    <source>
        <dbReference type="Proteomes" id="UP000631312"/>
    </source>
</evidence>
<dbReference type="EMBL" id="BOMP01000141">
    <property type="protein sequence ID" value="GIE44681.1"/>
    <property type="molecule type" value="Genomic_DNA"/>
</dbReference>
<dbReference type="Proteomes" id="UP000631312">
    <property type="component" value="Unassembled WGS sequence"/>
</dbReference>
<evidence type="ECO:0000256" key="1">
    <source>
        <dbReference type="SAM" id="MobiDB-lite"/>
    </source>
</evidence>
<reference evidence="2 3" key="1">
    <citation type="submission" date="2021-01" db="EMBL/GenBank/DDBJ databases">
        <title>Whole genome shotgun sequence of Actinoplanes lobatus NBRC 12513.</title>
        <authorList>
            <person name="Komaki H."/>
            <person name="Tamura T."/>
        </authorList>
    </citation>
    <scope>NUCLEOTIDE SEQUENCE [LARGE SCALE GENOMIC DNA]</scope>
    <source>
        <strain evidence="2 3">NBRC 12513</strain>
    </source>
</reference>
<proteinExistence type="predicted"/>
<accession>A0ABQ4AUF5</accession>
<organism evidence="2 3">
    <name type="scientific">Actinoplanes lobatus</name>
    <dbReference type="NCBI Taxonomy" id="113568"/>
    <lineage>
        <taxon>Bacteria</taxon>
        <taxon>Bacillati</taxon>
        <taxon>Actinomycetota</taxon>
        <taxon>Actinomycetes</taxon>
        <taxon>Micromonosporales</taxon>
        <taxon>Micromonosporaceae</taxon>
        <taxon>Actinoplanes</taxon>
    </lineage>
</organism>
<feature type="region of interest" description="Disordered" evidence="1">
    <location>
        <begin position="112"/>
        <end position="150"/>
    </location>
</feature>
<protein>
    <submittedName>
        <fullName evidence="2">Uncharacterized protein</fullName>
    </submittedName>
</protein>
<gene>
    <name evidence="2" type="ORF">Alo02nite_75790</name>
</gene>
<sequence length="150" mass="16248">MPPAAWSPCLDLLRCKHVLQKHECSATVPLLTLETVQPIGYLSTPAGRVYSRRRGAKFKITMRNGTGSAIVKRIDLVIPELLAADLQIPALAITNGAADPEWVEVPLSRRRFKRKSSSPLPLDARGQEYSSVRAAGSGPKGGRQSCESVS</sequence>
<keyword evidence="3" id="KW-1185">Reference proteome</keyword>
<evidence type="ECO:0000313" key="2">
    <source>
        <dbReference type="EMBL" id="GIE44681.1"/>
    </source>
</evidence>
<comment type="caution">
    <text evidence="2">The sequence shown here is derived from an EMBL/GenBank/DDBJ whole genome shotgun (WGS) entry which is preliminary data.</text>
</comment>
<name>A0ABQ4AUF5_9ACTN</name>